<feature type="domain" description="VOC" evidence="2">
    <location>
        <begin position="141"/>
        <end position="254"/>
    </location>
</feature>
<accession>A0ABQ1NJA3</accession>
<dbReference type="PROSITE" id="PS51819">
    <property type="entry name" value="VOC"/>
    <property type="match status" value="2"/>
</dbReference>
<evidence type="ECO:0000259" key="2">
    <source>
        <dbReference type="PROSITE" id="PS51819"/>
    </source>
</evidence>
<dbReference type="InterPro" id="IPR029068">
    <property type="entry name" value="Glyas_Bleomycin-R_OHBP_Dase"/>
</dbReference>
<comment type="caution">
    <text evidence="3">The sequence shown here is derived from an EMBL/GenBank/DDBJ whole genome shotgun (WGS) entry which is preliminary data.</text>
</comment>
<dbReference type="InterPro" id="IPR004360">
    <property type="entry name" value="Glyas_Fos-R_dOase_dom"/>
</dbReference>
<keyword evidence="4" id="KW-1185">Reference proteome</keyword>
<dbReference type="Proteomes" id="UP000597761">
    <property type="component" value="Unassembled WGS sequence"/>
</dbReference>
<dbReference type="PANTHER" id="PTHR33993">
    <property type="entry name" value="GLYOXALASE-RELATED"/>
    <property type="match status" value="1"/>
</dbReference>
<protein>
    <submittedName>
        <fullName evidence="3">Glyoxalase</fullName>
    </submittedName>
</protein>
<name>A0ABQ1NJA3_9MICC</name>
<dbReference type="PANTHER" id="PTHR33993:SF10">
    <property type="entry name" value="CONSERVED PROTEIN"/>
    <property type="match status" value="1"/>
</dbReference>
<dbReference type="InterPro" id="IPR052164">
    <property type="entry name" value="Anthracycline_SecMetBiosynth"/>
</dbReference>
<dbReference type="RefSeq" id="WP_188664841.1">
    <property type="nucleotide sequence ID" value="NZ_BMJI01000001.1"/>
</dbReference>
<gene>
    <name evidence="3" type="ORF">GCM10011512_01430</name>
</gene>
<feature type="domain" description="VOC" evidence="2">
    <location>
        <begin position="12"/>
        <end position="127"/>
    </location>
</feature>
<feature type="region of interest" description="Disordered" evidence="1">
    <location>
        <begin position="246"/>
        <end position="273"/>
    </location>
</feature>
<reference evidence="4" key="1">
    <citation type="journal article" date="2019" name="Int. J. Syst. Evol. Microbiol.">
        <title>The Global Catalogue of Microorganisms (GCM) 10K type strain sequencing project: providing services to taxonomists for standard genome sequencing and annotation.</title>
        <authorList>
            <consortium name="The Broad Institute Genomics Platform"/>
            <consortium name="The Broad Institute Genome Sequencing Center for Infectious Disease"/>
            <person name="Wu L."/>
            <person name="Ma J."/>
        </authorList>
    </citation>
    <scope>NUCLEOTIDE SEQUENCE [LARGE SCALE GENOMIC DNA]</scope>
    <source>
        <strain evidence="4">CGMCC 1.15480</strain>
    </source>
</reference>
<sequence>MSAHPEKWPAGTPCWVDIMVPDLGRSQTFYRAVLGWEYTESVAEFGGYCNAMADGRVVAGLSPMMEGMGGAPTVWTTYLATDDIDATAAAVTANGGQVTAAPMQIPEMGSMAVFVDPTGASFGVWQSGSHTGFDAVDEPGTIAWNDVMSTDDGAARRFYQAVFGFTYEDLDMGGMRYAMFSVDGGERPAGGIGEGAGAGGSAWNVAFMVADVDDAVGTIAEAGGTVTDQPSDFEFGRILSAAGPDGERFQLVSPQQKGDQSTAEQAGQQTAAR</sequence>
<dbReference type="SUPFAM" id="SSF54593">
    <property type="entry name" value="Glyoxalase/Bleomycin resistance protein/Dihydroxybiphenyl dioxygenase"/>
    <property type="match status" value="2"/>
</dbReference>
<dbReference type="Gene3D" id="3.10.180.10">
    <property type="entry name" value="2,3-Dihydroxybiphenyl 1,2-Dioxygenase, domain 1"/>
    <property type="match status" value="2"/>
</dbReference>
<evidence type="ECO:0000313" key="3">
    <source>
        <dbReference type="EMBL" id="GGC78580.1"/>
    </source>
</evidence>
<evidence type="ECO:0000256" key="1">
    <source>
        <dbReference type="SAM" id="MobiDB-lite"/>
    </source>
</evidence>
<dbReference type="EMBL" id="BMJI01000001">
    <property type="protein sequence ID" value="GGC78580.1"/>
    <property type="molecule type" value="Genomic_DNA"/>
</dbReference>
<proteinExistence type="predicted"/>
<evidence type="ECO:0000313" key="4">
    <source>
        <dbReference type="Proteomes" id="UP000597761"/>
    </source>
</evidence>
<feature type="compositionally biased region" description="Polar residues" evidence="1">
    <location>
        <begin position="252"/>
        <end position="273"/>
    </location>
</feature>
<dbReference type="CDD" id="cd07247">
    <property type="entry name" value="SgaA_N_like"/>
    <property type="match status" value="1"/>
</dbReference>
<organism evidence="3 4">
    <name type="scientific">Tersicoccus solisilvae</name>
    <dbReference type="NCBI Taxonomy" id="1882339"/>
    <lineage>
        <taxon>Bacteria</taxon>
        <taxon>Bacillati</taxon>
        <taxon>Actinomycetota</taxon>
        <taxon>Actinomycetes</taxon>
        <taxon>Micrococcales</taxon>
        <taxon>Micrococcaceae</taxon>
        <taxon>Tersicoccus</taxon>
    </lineage>
</organism>
<dbReference type="InterPro" id="IPR037523">
    <property type="entry name" value="VOC_core"/>
</dbReference>
<dbReference type="Pfam" id="PF00903">
    <property type="entry name" value="Glyoxalase"/>
    <property type="match status" value="2"/>
</dbReference>